<proteinExistence type="inferred from homology"/>
<sequence length="173" mass="19165">MDQKKHSNKITEIVRLQQMLKKWKKLAVTPKTTPTVTGTTTTAAKKSVGFLKRTLSFTDASSSSSSASSVPSTGGVPKGFLAVCVGEELRRFVIPTVYLSHKAFVTLLRDAEEEFGFQQEGVLRIPCEVSVFENVLRMVEEKKMKKESNNHSLCSSEVGWMSPNTLTTQYADN</sequence>
<reference evidence="3" key="1">
    <citation type="journal article" date="2016" name="Nature">
        <title>The genome of the seagrass Zostera marina reveals angiosperm adaptation to the sea.</title>
        <authorList>
            <person name="Olsen J.L."/>
            <person name="Rouze P."/>
            <person name="Verhelst B."/>
            <person name="Lin Y.-C."/>
            <person name="Bayer T."/>
            <person name="Collen J."/>
            <person name="Dattolo E."/>
            <person name="De Paoli E."/>
            <person name="Dittami S."/>
            <person name="Maumus F."/>
            <person name="Michel G."/>
            <person name="Kersting A."/>
            <person name="Lauritano C."/>
            <person name="Lohaus R."/>
            <person name="Toepel M."/>
            <person name="Tonon T."/>
            <person name="Vanneste K."/>
            <person name="Amirebrahimi M."/>
            <person name="Brakel J."/>
            <person name="Bostroem C."/>
            <person name="Chovatia M."/>
            <person name="Grimwood J."/>
            <person name="Jenkins J.W."/>
            <person name="Jueterbock A."/>
            <person name="Mraz A."/>
            <person name="Stam W.T."/>
            <person name="Tice H."/>
            <person name="Bornberg-Bauer E."/>
            <person name="Green P.J."/>
            <person name="Pearson G.A."/>
            <person name="Procaccini G."/>
            <person name="Duarte C.M."/>
            <person name="Schmutz J."/>
            <person name="Reusch T.B.H."/>
            <person name="Van de Peer Y."/>
        </authorList>
    </citation>
    <scope>NUCLEOTIDE SEQUENCE [LARGE SCALE GENOMIC DNA]</scope>
    <source>
        <strain evidence="3">cv. Finnish</strain>
    </source>
</reference>
<protein>
    <submittedName>
        <fullName evidence="2">SAUR-like auxin-responsive protein family</fullName>
    </submittedName>
</protein>
<evidence type="ECO:0000256" key="1">
    <source>
        <dbReference type="ARBA" id="ARBA00006974"/>
    </source>
</evidence>
<name>A0A0K9PNB6_ZOSMR</name>
<dbReference type="OMA" id="KWRKVAH"/>
<dbReference type="AlphaFoldDB" id="A0A0K9PNB6"/>
<dbReference type="OrthoDB" id="670661at2759"/>
<comment type="similarity">
    <text evidence="1">Belongs to the ARG7 family.</text>
</comment>
<dbReference type="PANTHER" id="PTHR31374:SF385">
    <property type="entry name" value="AUXIN-RESPONSIVE PROTEIN SAUR32-LIKE"/>
    <property type="match status" value="1"/>
</dbReference>
<comment type="caution">
    <text evidence="2">The sequence shown here is derived from an EMBL/GenBank/DDBJ whole genome shotgun (WGS) entry which is preliminary data.</text>
</comment>
<organism evidence="2 3">
    <name type="scientific">Zostera marina</name>
    <name type="common">Eelgrass</name>
    <dbReference type="NCBI Taxonomy" id="29655"/>
    <lineage>
        <taxon>Eukaryota</taxon>
        <taxon>Viridiplantae</taxon>
        <taxon>Streptophyta</taxon>
        <taxon>Embryophyta</taxon>
        <taxon>Tracheophyta</taxon>
        <taxon>Spermatophyta</taxon>
        <taxon>Magnoliopsida</taxon>
        <taxon>Liliopsida</taxon>
        <taxon>Zosteraceae</taxon>
        <taxon>Zostera</taxon>
    </lineage>
</organism>
<evidence type="ECO:0000313" key="3">
    <source>
        <dbReference type="Proteomes" id="UP000036987"/>
    </source>
</evidence>
<accession>A0A0K9PNB6</accession>
<dbReference type="InterPro" id="IPR003676">
    <property type="entry name" value="SAUR_fam"/>
</dbReference>
<dbReference type="PANTHER" id="PTHR31374">
    <property type="entry name" value="AUXIN-INDUCED PROTEIN-LIKE-RELATED"/>
    <property type="match status" value="1"/>
</dbReference>
<evidence type="ECO:0000313" key="2">
    <source>
        <dbReference type="EMBL" id="KMZ70464.1"/>
    </source>
</evidence>
<dbReference type="GO" id="GO:0009733">
    <property type="term" value="P:response to auxin"/>
    <property type="evidence" value="ECO:0007669"/>
    <property type="project" value="InterPro"/>
</dbReference>
<dbReference type="EMBL" id="LFYR01000728">
    <property type="protein sequence ID" value="KMZ70464.1"/>
    <property type="molecule type" value="Genomic_DNA"/>
</dbReference>
<gene>
    <name evidence="2" type="ORF">ZOSMA_19G00460</name>
</gene>
<dbReference type="Proteomes" id="UP000036987">
    <property type="component" value="Unassembled WGS sequence"/>
</dbReference>
<dbReference type="Pfam" id="PF02519">
    <property type="entry name" value="Auxin_inducible"/>
    <property type="match status" value="1"/>
</dbReference>
<keyword evidence="3" id="KW-1185">Reference proteome</keyword>